<dbReference type="GO" id="GO:0015979">
    <property type="term" value="P:photosynthesis"/>
    <property type="evidence" value="ECO:0007669"/>
    <property type="project" value="InterPro"/>
</dbReference>
<dbReference type="AlphaFoldDB" id="A0A0H3K5P3"/>
<dbReference type="KEGG" id="syc:syc2412_d"/>
<evidence type="ECO:0000256" key="2">
    <source>
        <dbReference type="ARBA" id="ARBA00023078"/>
    </source>
</evidence>
<evidence type="ECO:0008006" key="6">
    <source>
        <dbReference type="Google" id="ProtNLM"/>
    </source>
</evidence>
<dbReference type="Proteomes" id="UP000001175">
    <property type="component" value="Chromosome"/>
</dbReference>
<evidence type="ECO:0000313" key="5">
    <source>
        <dbReference type="Proteomes" id="UP000001175"/>
    </source>
</evidence>
<dbReference type="InterPro" id="IPR017487">
    <property type="entry name" value="PSII_PsbQ_cyanobac"/>
</dbReference>
<dbReference type="InterPro" id="IPR008797">
    <property type="entry name" value="PSII_PsbQ"/>
</dbReference>
<keyword evidence="3" id="KW-0472">Membrane</keyword>
<protein>
    <recommendedName>
        <fullName evidence="6">Photosystem II protein PsbQ</fullName>
    </recommendedName>
</protein>
<sequence>MQIPSFLAGLPRLEAVRLCSLLCFLREPMTLWSRCRRAVALVLVTLLSTALVACGGPTAATVPTYSDSQILQIEKSQANLQAVRDRFPELDQLIAAENWTFVRNFIRGPLGDVRRETATLSRTFLDPALKAETAETAQALFNHLIALDDAAKDGDVRRAREQFQEAIVDFDAFLQAIPTL</sequence>
<dbReference type="eggNOG" id="ENOG5032TF7">
    <property type="taxonomic scope" value="Bacteria"/>
</dbReference>
<dbReference type="InterPro" id="IPR023222">
    <property type="entry name" value="PsbQ-like_dom_sf"/>
</dbReference>
<evidence type="ECO:0000256" key="3">
    <source>
        <dbReference type="ARBA" id="ARBA00023136"/>
    </source>
</evidence>
<dbReference type="SUPFAM" id="SSF101112">
    <property type="entry name" value="Oxygen-evolving enhancer protein 3"/>
    <property type="match status" value="1"/>
</dbReference>
<accession>A0A0H3K5P3</accession>
<name>A0A0H3K5P3_SYNP6</name>
<organism evidence="4 5">
    <name type="scientific">Synechococcus sp. (strain ATCC 27144 / PCC 6301 / SAUG 1402/1)</name>
    <name type="common">Anacystis nidulans</name>
    <dbReference type="NCBI Taxonomy" id="269084"/>
    <lineage>
        <taxon>Bacteria</taxon>
        <taxon>Bacillati</taxon>
        <taxon>Cyanobacteriota</taxon>
        <taxon>Cyanophyceae</taxon>
        <taxon>Synechococcales</taxon>
        <taxon>Synechococcaceae</taxon>
        <taxon>Synechococcus</taxon>
    </lineage>
</organism>
<comment type="subcellular location">
    <subcellularLocation>
        <location evidence="1">Membrane</location>
    </subcellularLocation>
</comment>
<proteinExistence type="predicted"/>
<dbReference type="GO" id="GO:0005509">
    <property type="term" value="F:calcium ion binding"/>
    <property type="evidence" value="ECO:0007669"/>
    <property type="project" value="InterPro"/>
</dbReference>
<keyword evidence="2" id="KW-0793">Thylakoid</keyword>
<evidence type="ECO:0000313" key="4">
    <source>
        <dbReference type="EMBL" id="BAD80602.1"/>
    </source>
</evidence>
<reference evidence="4 5" key="1">
    <citation type="journal article" date="2007" name="Photosyn. Res.">
        <title>Complete nucleotide sequence of the freshwater unicellular cyanobacterium Synechococcus elongatus PCC 6301 chromosome: gene content and organization.</title>
        <authorList>
            <person name="Sugita C."/>
            <person name="Ogata K."/>
            <person name="Shikata M."/>
            <person name="Jikuya H."/>
            <person name="Takano J."/>
            <person name="Furumichi M."/>
            <person name="Kanehisa M."/>
            <person name="Omata T."/>
            <person name="Sugiura M."/>
            <person name="Sugita M."/>
        </authorList>
    </citation>
    <scope>NUCLEOTIDE SEQUENCE [LARGE SCALE GENOMIC DNA]</scope>
    <source>
        <strain evidence="5">ATCC 27144 / PCC 6301 / SAUG 1402/1</strain>
    </source>
</reference>
<evidence type="ECO:0000256" key="1">
    <source>
        <dbReference type="ARBA" id="ARBA00004370"/>
    </source>
</evidence>
<dbReference type="Gene3D" id="1.20.120.290">
    <property type="entry name" value="Oxygen-evolving enhancer protein 3 (PsbQ), four-helix up-down bundle"/>
    <property type="match status" value="1"/>
</dbReference>
<dbReference type="NCBIfam" id="TIGR03042">
    <property type="entry name" value="PS_II_psbQ_bact"/>
    <property type="match status" value="1"/>
</dbReference>
<dbReference type="EMBL" id="AP008231">
    <property type="protein sequence ID" value="BAD80602.1"/>
    <property type="molecule type" value="Genomic_DNA"/>
</dbReference>
<dbReference type="Pfam" id="PF05757">
    <property type="entry name" value="PsbQ"/>
    <property type="match status" value="1"/>
</dbReference>
<dbReference type="GO" id="GO:0019898">
    <property type="term" value="C:extrinsic component of membrane"/>
    <property type="evidence" value="ECO:0007669"/>
    <property type="project" value="InterPro"/>
</dbReference>
<gene>
    <name evidence="4" type="ordered locus">syc2412_d</name>
</gene>
<dbReference type="GO" id="GO:0009654">
    <property type="term" value="C:photosystem II oxygen evolving complex"/>
    <property type="evidence" value="ECO:0007669"/>
    <property type="project" value="InterPro"/>
</dbReference>